<dbReference type="Proteomes" id="UP000192917">
    <property type="component" value="Unassembled WGS sequence"/>
</dbReference>
<protein>
    <submittedName>
        <fullName evidence="4">Phosphonate transport system substrate-binding protein</fullName>
    </submittedName>
</protein>
<dbReference type="PANTHER" id="PTHR35841:SF1">
    <property type="entry name" value="PHOSPHONATES-BINDING PERIPLASMIC PROTEIN"/>
    <property type="match status" value="1"/>
</dbReference>
<dbReference type="Gene3D" id="1.20.58.90">
    <property type="match status" value="1"/>
</dbReference>
<sequence>MLRTLLAGAALAATVLGSAAAGAEEMKAINFGIISTESSQNLKASFDPFLKDMEQALGMPVKAFFAPDYAGVIEGMRFGKVDVAWFGNKSAMEAVDRAGGEIFAQTIKDDGSEGYYSLLIVNKDSPIKSLGDLLKACGQGLSFGNGDPNSTSGFLVPSYYVWAKNGVDPKACFKRVVNANHETNALAVANGQVDVATNNTESIYARLAKTNPEAAGKIREIWRSPLIPSDPMVWRKDLPAEAKAKIYYFFMTYGRFGDMAKVEHERKVLAEMSDGWGPFLASSDAQLIPIRQLQLFRNKLKIQNDETLSAEEKQQKTAAIDEQLVALDKWAAVVAPAGATE</sequence>
<dbReference type="InterPro" id="IPR017797">
    <property type="entry name" value="Phosphnate-bd"/>
</dbReference>
<evidence type="ECO:0000256" key="1">
    <source>
        <dbReference type="ARBA" id="ARBA00007162"/>
    </source>
</evidence>
<keyword evidence="5" id="KW-1185">Reference proteome</keyword>
<dbReference type="Pfam" id="PF12974">
    <property type="entry name" value="Phosphonate-bd"/>
    <property type="match status" value="1"/>
</dbReference>
<dbReference type="STRING" id="560819.SAMN05428998_107128"/>
<dbReference type="GO" id="GO:0055085">
    <property type="term" value="P:transmembrane transport"/>
    <property type="evidence" value="ECO:0007669"/>
    <property type="project" value="InterPro"/>
</dbReference>
<dbReference type="GO" id="GO:0015716">
    <property type="term" value="P:organic phosphonate transport"/>
    <property type="evidence" value="ECO:0007669"/>
    <property type="project" value="InterPro"/>
</dbReference>
<evidence type="ECO:0000256" key="2">
    <source>
        <dbReference type="ARBA" id="ARBA00022729"/>
    </source>
</evidence>
<name>A0A1Y6BUB8_9PROT</name>
<evidence type="ECO:0000313" key="4">
    <source>
        <dbReference type="EMBL" id="SMF21751.1"/>
    </source>
</evidence>
<comment type="similarity">
    <text evidence="1">Belongs to the phosphate/phosphite/phosphonate binding protein family.</text>
</comment>
<dbReference type="InterPro" id="IPR005770">
    <property type="entry name" value="PhnD"/>
</dbReference>
<dbReference type="SUPFAM" id="SSF53850">
    <property type="entry name" value="Periplasmic binding protein-like II"/>
    <property type="match status" value="1"/>
</dbReference>
<organism evidence="4 5">
    <name type="scientific">Tistlia consotensis USBA 355</name>
    <dbReference type="NCBI Taxonomy" id="560819"/>
    <lineage>
        <taxon>Bacteria</taxon>
        <taxon>Pseudomonadati</taxon>
        <taxon>Pseudomonadota</taxon>
        <taxon>Alphaproteobacteria</taxon>
        <taxon>Rhodospirillales</taxon>
        <taxon>Rhodovibrionaceae</taxon>
        <taxon>Tistlia</taxon>
    </lineage>
</organism>
<feature type="signal peptide" evidence="3">
    <location>
        <begin position="1"/>
        <end position="23"/>
    </location>
</feature>
<gene>
    <name evidence="4" type="ORF">SAMN05428998_107128</name>
</gene>
<evidence type="ECO:0000256" key="3">
    <source>
        <dbReference type="SAM" id="SignalP"/>
    </source>
</evidence>
<dbReference type="AlphaFoldDB" id="A0A1Y6BUB8"/>
<dbReference type="EMBL" id="FWZX01000007">
    <property type="protein sequence ID" value="SMF21751.1"/>
    <property type="molecule type" value="Genomic_DNA"/>
</dbReference>
<accession>A0A1Y6BUB8</accession>
<dbReference type="NCBIfam" id="TIGR03431">
    <property type="entry name" value="PhnD"/>
    <property type="match status" value="1"/>
</dbReference>
<dbReference type="RefSeq" id="WP_085122827.1">
    <property type="nucleotide sequence ID" value="NZ_FWZX01000007.1"/>
</dbReference>
<feature type="chain" id="PRO_5012102314" evidence="3">
    <location>
        <begin position="24"/>
        <end position="341"/>
    </location>
</feature>
<keyword evidence="2 3" id="KW-0732">Signal</keyword>
<proteinExistence type="inferred from homology"/>
<dbReference type="GO" id="GO:0043190">
    <property type="term" value="C:ATP-binding cassette (ABC) transporter complex"/>
    <property type="evidence" value="ECO:0007669"/>
    <property type="project" value="InterPro"/>
</dbReference>
<dbReference type="Gene3D" id="3.40.190.10">
    <property type="entry name" value="Periplasmic binding protein-like II"/>
    <property type="match status" value="2"/>
</dbReference>
<evidence type="ECO:0000313" key="5">
    <source>
        <dbReference type="Proteomes" id="UP000192917"/>
    </source>
</evidence>
<dbReference type="NCBIfam" id="TIGR01098">
    <property type="entry name" value="3A0109s03R"/>
    <property type="match status" value="1"/>
</dbReference>
<dbReference type="PANTHER" id="PTHR35841">
    <property type="entry name" value="PHOSPHONATES-BINDING PERIPLASMIC PROTEIN"/>
    <property type="match status" value="1"/>
</dbReference>
<reference evidence="4 5" key="1">
    <citation type="submission" date="2017-04" db="EMBL/GenBank/DDBJ databases">
        <authorList>
            <person name="Afonso C.L."/>
            <person name="Miller P.J."/>
            <person name="Scott M.A."/>
            <person name="Spackman E."/>
            <person name="Goraichik I."/>
            <person name="Dimitrov K.M."/>
            <person name="Suarez D.L."/>
            <person name="Swayne D.E."/>
        </authorList>
    </citation>
    <scope>NUCLEOTIDE SEQUENCE [LARGE SCALE GENOMIC DNA]</scope>
    <source>
        <strain evidence="4 5">USBA 355</strain>
    </source>
</reference>